<evidence type="ECO:0000313" key="1">
    <source>
        <dbReference type="EMBL" id="RDX80872.1"/>
    </source>
</evidence>
<feature type="non-terminal residue" evidence="1">
    <location>
        <position position="1"/>
    </location>
</feature>
<protein>
    <submittedName>
        <fullName evidence="1">Uncharacterized protein</fullName>
    </submittedName>
</protein>
<name>A0A371FRH8_MUCPR</name>
<dbReference type="EMBL" id="QJKJ01008074">
    <property type="protein sequence ID" value="RDX80872.1"/>
    <property type="molecule type" value="Genomic_DNA"/>
</dbReference>
<dbReference type="Proteomes" id="UP000257109">
    <property type="component" value="Unassembled WGS sequence"/>
</dbReference>
<keyword evidence="2" id="KW-1185">Reference proteome</keyword>
<dbReference type="OrthoDB" id="1400091at2759"/>
<sequence>MGRPALNKLGAVVSTLHLCMKYLVGKEVGRIWADHQVARRCYEDSLRIGSQPSRAEEPAVNVLDLDLDPDASLSMRDLS</sequence>
<accession>A0A371FRH8</accession>
<dbReference type="AlphaFoldDB" id="A0A371FRH8"/>
<comment type="caution">
    <text evidence="1">The sequence shown here is derived from an EMBL/GenBank/DDBJ whole genome shotgun (WGS) entry which is preliminary data.</text>
</comment>
<proteinExistence type="predicted"/>
<reference evidence="1" key="1">
    <citation type="submission" date="2018-05" db="EMBL/GenBank/DDBJ databases">
        <title>Draft genome of Mucuna pruriens seed.</title>
        <authorList>
            <person name="Nnadi N.E."/>
            <person name="Vos R."/>
            <person name="Hasami M.H."/>
            <person name="Devisetty U.K."/>
            <person name="Aguiy J.C."/>
        </authorList>
    </citation>
    <scope>NUCLEOTIDE SEQUENCE [LARGE SCALE GENOMIC DNA]</scope>
    <source>
        <strain evidence="1">JCA_2017</strain>
    </source>
</reference>
<gene>
    <name evidence="1" type="ORF">CR513_38518</name>
</gene>
<evidence type="ECO:0000313" key="2">
    <source>
        <dbReference type="Proteomes" id="UP000257109"/>
    </source>
</evidence>
<organism evidence="1 2">
    <name type="scientific">Mucuna pruriens</name>
    <name type="common">Velvet bean</name>
    <name type="synonym">Dolichos pruriens</name>
    <dbReference type="NCBI Taxonomy" id="157652"/>
    <lineage>
        <taxon>Eukaryota</taxon>
        <taxon>Viridiplantae</taxon>
        <taxon>Streptophyta</taxon>
        <taxon>Embryophyta</taxon>
        <taxon>Tracheophyta</taxon>
        <taxon>Spermatophyta</taxon>
        <taxon>Magnoliopsida</taxon>
        <taxon>eudicotyledons</taxon>
        <taxon>Gunneridae</taxon>
        <taxon>Pentapetalae</taxon>
        <taxon>rosids</taxon>
        <taxon>fabids</taxon>
        <taxon>Fabales</taxon>
        <taxon>Fabaceae</taxon>
        <taxon>Papilionoideae</taxon>
        <taxon>50 kb inversion clade</taxon>
        <taxon>NPAAA clade</taxon>
        <taxon>indigoferoid/millettioid clade</taxon>
        <taxon>Phaseoleae</taxon>
        <taxon>Mucuna</taxon>
    </lineage>
</organism>